<evidence type="ECO:0000256" key="1">
    <source>
        <dbReference type="ARBA" id="ARBA00004571"/>
    </source>
</evidence>
<evidence type="ECO:0000256" key="11">
    <source>
        <dbReference type="RuleBase" id="RU003357"/>
    </source>
</evidence>
<evidence type="ECO:0000259" key="14">
    <source>
        <dbReference type="Pfam" id="PF07715"/>
    </source>
</evidence>
<dbReference type="InterPro" id="IPR000531">
    <property type="entry name" value="Beta-barrel_TonB"/>
</dbReference>
<feature type="domain" description="TonB-dependent receptor plug" evidence="14">
    <location>
        <begin position="46"/>
        <end position="144"/>
    </location>
</feature>
<evidence type="ECO:0000256" key="4">
    <source>
        <dbReference type="ARBA" id="ARBA00022692"/>
    </source>
</evidence>
<keyword evidence="4 10" id="KW-0812">Transmembrane</keyword>
<evidence type="ECO:0000256" key="8">
    <source>
        <dbReference type="ARBA" id="ARBA00023170"/>
    </source>
</evidence>
<dbReference type="InterPro" id="IPR012910">
    <property type="entry name" value="Plug_dom"/>
</dbReference>
<dbReference type="PROSITE" id="PS52016">
    <property type="entry name" value="TONB_DEPENDENT_REC_3"/>
    <property type="match status" value="1"/>
</dbReference>
<evidence type="ECO:0000256" key="10">
    <source>
        <dbReference type="PROSITE-ProRule" id="PRU01360"/>
    </source>
</evidence>
<feature type="signal peptide" evidence="12">
    <location>
        <begin position="1"/>
        <end position="19"/>
    </location>
</feature>
<gene>
    <name evidence="15" type="ORF">IEG06_02850</name>
</gene>
<evidence type="ECO:0000256" key="5">
    <source>
        <dbReference type="ARBA" id="ARBA00022729"/>
    </source>
</evidence>
<dbReference type="InterPro" id="IPR037066">
    <property type="entry name" value="Plug_dom_sf"/>
</dbReference>
<keyword evidence="5 12" id="KW-0732">Signal</keyword>
<keyword evidence="16" id="KW-1185">Reference proteome</keyword>
<keyword evidence="3 10" id="KW-1134">Transmembrane beta strand</keyword>
<dbReference type="Pfam" id="PF07715">
    <property type="entry name" value="Plug"/>
    <property type="match status" value="1"/>
</dbReference>
<dbReference type="Gene3D" id="2.40.170.20">
    <property type="entry name" value="TonB-dependent receptor, beta-barrel domain"/>
    <property type="match status" value="1"/>
</dbReference>
<dbReference type="RefSeq" id="WP_191100910.1">
    <property type="nucleotide sequence ID" value="NZ_JACXXH010000001.1"/>
</dbReference>
<evidence type="ECO:0000256" key="3">
    <source>
        <dbReference type="ARBA" id="ARBA00022452"/>
    </source>
</evidence>
<evidence type="ECO:0000259" key="13">
    <source>
        <dbReference type="Pfam" id="PF00593"/>
    </source>
</evidence>
<dbReference type="SUPFAM" id="SSF56935">
    <property type="entry name" value="Porins"/>
    <property type="match status" value="1"/>
</dbReference>
<feature type="domain" description="TonB-dependent receptor-like beta-barrel" evidence="13">
    <location>
        <begin position="173"/>
        <end position="590"/>
    </location>
</feature>
<dbReference type="Proteomes" id="UP000627521">
    <property type="component" value="Unassembled WGS sequence"/>
</dbReference>
<dbReference type="EMBL" id="JACXXH010000001">
    <property type="protein sequence ID" value="MBD3862374.1"/>
    <property type="molecule type" value="Genomic_DNA"/>
</dbReference>
<keyword evidence="7 10" id="KW-0472">Membrane</keyword>
<comment type="subcellular location">
    <subcellularLocation>
        <location evidence="1 10">Cell outer membrane</location>
        <topology evidence="1 10">Multi-pass membrane protein</topology>
    </subcellularLocation>
</comment>
<protein>
    <submittedName>
        <fullName evidence="15">TonB-dependent receptor</fullName>
    </submittedName>
</protein>
<evidence type="ECO:0000256" key="12">
    <source>
        <dbReference type="SAM" id="SignalP"/>
    </source>
</evidence>
<keyword evidence="2 10" id="KW-0813">Transport</keyword>
<accession>A0ABR8LTC3</accession>
<evidence type="ECO:0000256" key="2">
    <source>
        <dbReference type="ARBA" id="ARBA00022448"/>
    </source>
</evidence>
<dbReference type="PANTHER" id="PTHR30069:SF29">
    <property type="entry name" value="HEMOGLOBIN AND HEMOGLOBIN-HAPTOGLOBIN-BINDING PROTEIN 1-RELATED"/>
    <property type="match status" value="1"/>
</dbReference>
<dbReference type="PANTHER" id="PTHR30069">
    <property type="entry name" value="TONB-DEPENDENT OUTER MEMBRANE RECEPTOR"/>
    <property type="match status" value="1"/>
</dbReference>
<dbReference type="Gene3D" id="2.170.130.10">
    <property type="entry name" value="TonB-dependent receptor, plug domain"/>
    <property type="match status" value="1"/>
</dbReference>
<dbReference type="InterPro" id="IPR036942">
    <property type="entry name" value="Beta-barrel_TonB_sf"/>
</dbReference>
<name>A0ABR8LTC3_9FLAO</name>
<keyword evidence="6 11" id="KW-0798">TonB box</keyword>
<keyword evidence="9 10" id="KW-0998">Cell outer membrane</keyword>
<feature type="chain" id="PRO_5046192242" evidence="12">
    <location>
        <begin position="20"/>
        <end position="616"/>
    </location>
</feature>
<comment type="similarity">
    <text evidence="10 11">Belongs to the TonB-dependent receptor family.</text>
</comment>
<evidence type="ECO:0000256" key="7">
    <source>
        <dbReference type="ARBA" id="ARBA00023136"/>
    </source>
</evidence>
<evidence type="ECO:0000256" key="6">
    <source>
        <dbReference type="ARBA" id="ARBA00023077"/>
    </source>
</evidence>
<dbReference type="InterPro" id="IPR039426">
    <property type="entry name" value="TonB-dep_rcpt-like"/>
</dbReference>
<comment type="caution">
    <text evidence="15">The sequence shown here is derived from an EMBL/GenBank/DDBJ whole genome shotgun (WGS) entry which is preliminary data.</text>
</comment>
<organism evidence="15 16">
    <name type="scientific">Olleya marilimosa</name>
    <dbReference type="NCBI Taxonomy" id="272164"/>
    <lineage>
        <taxon>Bacteria</taxon>
        <taxon>Pseudomonadati</taxon>
        <taxon>Bacteroidota</taxon>
        <taxon>Flavobacteriia</taxon>
        <taxon>Flavobacteriales</taxon>
        <taxon>Flavobacteriaceae</taxon>
    </lineage>
</organism>
<evidence type="ECO:0000256" key="9">
    <source>
        <dbReference type="ARBA" id="ARBA00023237"/>
    </source>
</evidence>
<proteinExistence type="inferred from homology"/>
<reference evidence="15 16" key="1">
    <citation type="submission" date="2020-09" db="EMBL/GenBank/DDBJ databases">
        <title>Bacillus nautilus sp. nov., Chryseoglobus crepusculi sp. nov, and Psychrobacter noctis sp. nov., isolated from deep-sea sponges from the equatorial Atlantic.</title>
        <authorList>
            <person name="Stennett H.L."/>
            <person name="Williams S.E."/>
        </authorList>
    </citation>
    <scope>NUCLEOTIDE SEQUENCE [LARGE SCALE GENOMIC DNA]</scope>
    <source>
        <strain evidence="15 16">28M-24</strain>
    </source>
</reference>
<sequence>MKKTIGLLIAVCCSVVSFAQTQLDSVHYLDVIELSDIKLKQNAAGFKVTVLNDSVLNKNTSNFTDLLRFNSNIYFKENGYGMVSSPSFRGTNASQTAVIWNGININSQLNGQTDFNTINTNNINQVVIRNGGGSVQYGSGAIGGSVHLDNRLSFTKHLKNDVKLNYGSFESKNISLVTDYGQDEFAFNLGVNFIDSDNDYKYLDSDKINENGAFNNLSLNVNLGYFISEKDVIKLYHQSFIGEREFSGTTATPSKSKYEDENSRSMLEWVSTHQNYKSNFKVACLKEYFEFYQNKNSEFFTFGQVNTFLAKHNFNYKLSKQLSVTSILDYNLFKGEGSSFGNPERSIFSATGLLQYNPSTNLNLGFNVRQDVTSDFTSPLLFSMDALIGITENYKIKINASKNYRVPTFNDLFWQPGGNLDLVPELSYQFDLGHVLDFNWLKLQLNTYYIKSQDLIQWKPNISGFWSPQNIAEAHSYGAEVGLTISKKVNNHQFRLSSNYSYTVSENLETNKQLIYVPFHKANATLAYSFKRFSAHYQQLFNGDVFTTSDNLKGPFYSLQSYNVANLGVNYKVLQHSNHELELGLKVNNLFNKLYQNVAFRPMPNRNFNIQLHYKF</sequence>
<evidence type="ECO:0000313" key="15">
    <source>
        <dbReference type="EMBL" id="MBD3862374.1"/>
    </source>
</evidence>
<dbReference type="Pfam" id="PF00593">
    <property type="entry name" value="TonB_dep_Rec_b-barrel"/>
    <property type="match status" value="1"/>
</dbReference>
<evidence type="ECO:0000313" key="16">
    <source>
        <dbReference type="Proteomes" id="UP000627521"/>
    </source>
</evidence>
<keyword evidence="8 15" id="KW-0675">Receptor</keyword>